<dbReference type="PANTHER" id="PTHR12818:SF0">
    <property type="entry name" value="TRNA (ADENINE(37)-N6)-METHYLTRANSFERASE"/>
    <property type="match status" value="1"/>
</dbReference>
<dbReference type="SUPFAM" id="SSF118196">
    <property type="entry name" value="YaeB-like"/>
    <property type="match status" value="1"/>
</dbReference>
<dbReference type="InterPro" id="IPR036414">
    <property type="entry name" value="YaeB_N_sf"/>
</dbReference>
<dbReference type="InterPro" id="IPR036413">
    <property type="entry name" value="YaeB-like_sf"/>
</dbReference>
<keyword evidence="1" id="KW-0949">S-adenosyl-L-methionine</keyword>
<reference evidence="4 5" key="1">
    <citation type="submission" date="2016-11" db="EMBL/GenBank/DDBJ databases">
        <authorList>
            <person name="Varghese N."/>
            <person name="Submissions S."/>
        </authorList>
    </citation>
    <scope>NUCLEOTIDE SEQUENCE [LARGE SCALE GENOMIC DNA]</scope>
    <source>
        <strain evidence="4 5">DSM 20664</strain>
    </source>
</reference>
<keyword evidence="5" id="KW-1185">Reference proteome</keyword>
<dbReference type="PROSITE" id="PS51668">
    <property type="entry name" value="TSAA_2"/>
    <property type="match status" value="1"/>
</dbReference>
<dbReference type="NCBIfam" id="TIGR00104">
    <property type="entry name" value="tRNA_TsaA"/>
    <property type="match status" value="1"/>
</dbReference>
<dbReference type="Proteomes" id="UP000185093">
    <property type="component" value="Unassembled WGS sequence"/>
</dbReference>
<evidence type="ECO:0000256" key="2">
    <source>
        <dbReference type="ARBA" id="ARBA00033753"/>
    </source>
</evidence>
<organism evidence="4 5">
    <name type="scientific">Acetomicrobium flavidum</name>
    <dbReference type="NCBI Taxonomy" id="49896"/>
    <lineage>
        <taxon>Bacteria</taxon>
        <taxon>Thermotogati</taxon>
        <taxon>Synergistota</taxon>
        <taxon>Synergistia</taxon>
        <taxon>Synergistales</taxon>
        <taxon>Acetomicrobiaceae</taxon>
        <taxon>Acetomicrobium</taxon>
    </lineage>
</organism>
<dbReference type="Pfam" id="PF01980">
    <property type="entry name" value="TrmO_N"/>
    <property type="match status" value="1"/>
</dbReference>
<dbReference type="GO" id="GO:0008168">
    <property type="term" value="F:methyltransferase activity"/>
    <property type="evidence" value="ECO:0007669"/>
    <property type="project" value="UniProtKB-KW"/>
</dbReference>
<comment type="similarity">
    <text evidence="2">Belongs to the tRNA methyltransferase O family.</text>
</comment>
<dbReference type="PANTHER" id="PTHR12818">
    <property type="entry name" value="TRNA (ADENINE(37)-N6)-METHYLTRANSFERASE"/>
    <property type="match status" value="1"/>
</dbReference>
<evidence type="ECO:0000256" key="1">
    <source>
        <dbReference type="ARBA" id="ARBA00022691"/>
    </source>
</evidence>
<name>A0ABY1JD01_9BACT</name>
<dbReference type="Gene3D" id="2.40.30.70">
    <property type="entry name" value="YaeB-like"/>
    <property type="match status" value="1"/>
</dbReference>
<feature type="domain" description="TsaA-like" evidence="3">
    <location>
        <begin position="10"/>
        <end position="140"/>
    </location>
</feature>
<dbReference type="InterPro" id="IPR023370">
    <property type="entry name" value="TrmO-like_N"/>
</dbReference>
<sequence length="141" mass="15612">MTSKIYSWNIRPIGKVISSIKEPASTELFYNLRSTIEIYPEFEEGLLGLQGKDEVLVIFLFHLNIDNAHLLVHPRGDISAPLRGVFATCSPARPNGLGTSRCRLIALDGPKIHLLGLEAIDGTPVIDVKPFSCLDPRYDLL</sequence>
<keyword evidence="4" id="KW-0489">Methyltransferase</keyword>
<dbReference type="CDD" id="cd09281">
    <property type="entry name" value="UPF0066"/>
    <property type="match status" value="1"/>
</dbReference>
<evidence type="ECO:0000313" key="5">
    <source>
        <dbReference type="Proteomes" id="UP000185093"/>
    </source>
</evidence>
<evidence type="ECO:0000259" key="3">
    <source>
        <dbReference type="PROSITE" id="PS51668"/>
    </source>
</evidence>
<accession>A0ABY1JD01</accession>
<proteinExistence type="inferred from homology"/>
<dbReference type="EMBL" id="FSQZ01000001">
    <property type="protein sequence ID" value="SIN67212.1"/>
    <property type="molecule type" value="Genomic_DNA"/>
</dbReference>
<comment type="caution">
    <text evidence="4">The sequence shown here is derived from an EMBL/GenBank/DDBJ whole genome shotgun (WGS) entry which is preliminary data.</text>
</comment>
<evidence type="ECO:0000313" key="4">
    <source>
        <dbReference type="EMBL" id="SIN67212.1"/>
    </source>
</evidence>
<keyword evidence="4" id="KW-0808">Transferase</keyword>
<gene>
    <name evidence="4" type="ORF">SAMN05444368_1029</name>
</gene>
<protein>
    <submittedName>
        <fullName evidence="4">tRNA-Thr(GGU) m(6)t(6)A37 methyltransferase TsaA</fullName>
    </submittedName>
</protein>
<dbReference type="InterPro" id="IPR040372">
    <property type="entry name" value="YaeB-like"/>
</dbReference>
<dbReference type="RefSeq" id="WP_074199490.1">
    <property type="nucleotide sequence ID" value="NZ_DAONBL010000004.1"/>
</dbReference>
<dbReference type="GO" id="GO:0032259">
    <property type="term" value="P:methylation"/>
    <property type="evidence" value="ECO:0007669"/>
    <property type="project" value="UniProtKB-KW"/>
</dbReference>